<evidence type="ECO:0000256" key="1">
    <source>
        <dbReference type="ARBA" id="ARBA00002777"/>
    </source>
</evidence>
<dbReference type="NCBIfam" id="TIGR01371">
    <property type="entry name" value="met_syn_B12ind"/>
    <property type="match status" value="1"/>
</dbReference>
<keyword evidence="8 10" id="KW-0862">Zinc</keyword>
<feature type="binding site" evidence="10">
    <location>
        <begin position="16"/>
        <end position="19"/>
    </location>
    <ligand>
        <name>5-methyltetrahydropteroyltri-L-glutamate</name>
        <dbReference type="ChEBI" id="CHEBI:58207"/>
    </ligand>
</feature>
<evidence type="ECO:0000256" key="11">
    <source>
        <dbReference type="PIRSR" id="PIRSR000382-1"/>
    </source>
</evidence>
<feature type="binding site" evidence="10">
    <location>
        <position position="484"/>
    </location>
    <ligand>
        <name>L-homocysteine</name>
        <dbReference type="ChEBI" id="CHEBI:58199"/>
    </ligand>
</feature>
<evidence type="ECO:0000256" key="10">
    <source>
        <dbReference type="HAMAP-Rule" id="MF_00172"/>
    </source>
</evidence>
<feature type="binding site" evidence="11">
    <location>
        <position position="116"/>
    </location>
    <ligand>
        <name>5-methyltetrahydropteroyltri-L-glutamate</name>
        <dbReference type="ChEBI" id="CHEBI:58207"/>
    </ligand>
</feature>
<dbReference type="STRING" id="490188.SAMN04488068_3263"/>
<feature type="binding site" evidence="10 11">
    <location>
        <begin position="431"/>
        <end position="433"/>
    </location>
    <ligand>
        <name>L-methionine</name>
        <dbReference type="ChEBI" id="CHEBI:57844"/>
    </ligand>
</feature>
<sequence length="774" mass="86065">MTQAHILGFPRIGAQRELKTALEAHWQGRLDETGLRAVGAQLRREHWQQQRDAGLDLVCVGDFAWYDHLHNATALFSAAPTRFGLPRSIDLAGYFAMARGTEAQPALAMKKWFDTNYHYLQPEVDESTRFALNRDWLLPEVREALSLGHAVKVVLPGPLTWLWLASAPTAFDKLSLLSLLLNPYFVLLAELNALGVASVQFDEPILALDLPDAWLDAYRSVYRELAPVAPPILLATLFGSVAEHAARLSELPIAGLHLDLVRGPDQLDALLDHWPAQRVLSLGVVDGRNLWRCDLRAALATLRRAAQRHPLDRLWIGSSCSLLHVPHDLRQEQELAPELRDWMAFATQKLDEVATLRRGLIHGDAAIADALNDTDRALDQRRRAATTHCAEVRERCARSGERRAGRASAFAQRAAKQRAALNLPLLPTTTIGSFPQTAPIRAARAAYRQQRIDRAAYEATMQHAIRDAIERQHALGLDVLVHGEAERNDMVEYFGEQLSGFALTAHGWVQSYGSRCVKPPVIYGDVSRPAPMTLQWTRYAQSLTDKPLKGMLTGPITMLCWSFVRDDVPRHEVALQLALALRDEVQDLEQAGIGIIQIDEPAIREGLPLKQADRAAYLDWAVHAFRLTSCGVDDATQIHTHMCYSEFRDILPAIAALDADVITIETSRSRMALLDAFAEFAYPNDIGPGLYDIHSPRLPSPDELHALLRRALDVIPAERLWVNPDCGLKTRAWPETEAALQRMVSIAAQWRRQLSAGEAAAVKPVAAETSSAFD</sequence>
<reference evidence="16 17" key="1">
    <citation type="submission" date="2016-11" db="EMBL/GenBank/DDBJ databases">
        <authorList>
            <person name="Jaros S."/>
            <person name="Januszkiewicz K."/>
            <person name="Wedrychowicz H."/>
        </authorList>
    </citation>
    <scope>NUCLEOTIDE SEQUENCE [LARGE SCALE GENOMIC DNA]</scope>
    <source>
        <strain evidence="16 17">CGMCC 1.7049</strain>
    </source>
</reference>
<dbReference type="CDD" id="cd03311">
    <property type="entry name" value="CIMS_C_terminal_like"/>
    <property type="match status" value="1"/>
</dbReference>
<evidence type="ECO:0000256" key="7">
    <source>
        <dbReference type="ARBA" id="ARBA00022723"/>
    </source>
</evidence>
<name>A0A1M5RXW4_9GAMM</name>
<evidence type="ECO:0000256" key="3">
    <source>
        <dbReference type="ARBA" id="ARBA00009553"/>
    </source>
</evidence>
<comment type="pathway">
    <text evidence="2 10">Amino-acid biosynthesis; L-methionine biosynthesis via de novo pathway; L-methionine from L-homocysteine (MetE route): step 1/1.</text>
</comment>
<dbReference type="GO" id="GO:0032259">
    <property type="term" value="P:methylation"/>
    <property type="evidence" value="ECO:0007669"/>
    <property type="project" value="UniProtKB-KW"/>
</dbReference>
<feature type="binding site" evidence="12">
    <location>
        <position position="665"/>
    </location>
    <ligand>
        <name>Zn(2+)</name>
        <dbReference type="ChEBI" id="CHEBI:29105"/>
        <label>1</label>
        <note>catalytic</note>
    </ligand>
</feature>
<evidence type="ECO:0000313" key="17">
    <source>
        <dbReference type="Proteomes" id="UP000199758"/>
    </source>
</evidence>
<keyword evidence="10" id="KW-0677">Repeat</keyword>
<feature type="binding site" evidence="10">
    <location>
        <position position="605"/>
    </location>
    <ligand>
        <name>5-methyltetrahydropteroyltri-L-glutamate</name>
        <dbReference type="ChEBI" id="CHEBI:58207"/>
    </ligand>
</feature>
<evidence type="ECO:0000256" key="9">
    <source>
        <dbReference type="ARBA" id="ARBA00023167"/>
    </source>
</evidence>
<dbReference type="GO" id="GO:0003871">
    <property type="term" value="F:5-methyltetrahydropteroyltriglutamate-homocysteine S-methyltransferase activity"/>
    <property type="evidence" value="ECO:0007669"/>
    <property type="project" value="UniProtKB-UniRule"/>
</dbReference>
<keyword evidence="9 10" id="KW-0486">Methionine biosynthesis</keyword>
<feature type="binding site" evidence="12">
    <location>
        <position position="726"/>
    </location>
    <ligand>
        <name>Zn(2+)</name>
        <dbReference type="ChEBI" id="CHEBI:29105"/>
        <label>1</label>
        <note>catalytic</note>
    </ligand>
</feature>
<feature type="binding site" evidence="12">
    <location>
        <position position="643"/>
    </location>
    <ligand>
        <name>Zn(2+)</name>
        <dbReference type="ChEBI" id="CHEBI:29105"/>
        <label>1</label>
        <note>catalytic</note>
    </ligand>
</feature>
<keyword evidence="17" id="KW-1185">Reference proteome</keyword>
<feature type="domain" description="Cobalamin-independent methionine synthase MetE N-terminal" evidence="15">
    <location>
        <begin position="4"/>
        <end position="308"/>
    </location>
</feature>
<dbReference type="UniPathway" id="UPA00051">
    <property type="reaction ID" value="UER00082"/>
</dbReference>
<comment type="function">
    <text evidence="1 10">Catalyzes the transfer of a methyl group from 5-methyltetrahydrofolate to homocysteine resulting in methionine formation.</text>
</comment>
<dbReference type="GO" id="GO:0008270">
    <property type="term" value="F:zinc ion binding"/>
    <property type="evidence" value="ECO:0007669"/>
    <property type="project" value="InterPro"/>
</dbReference>
<accession>A0A1M5RXW4</accession>
<dbReference type="PIRSF" id="PIRSF000382">
    <property type="entry name" value="MeTrfase_B12_ind"/>
    <property type="match status" value="1"/>
</dbReference>
<evidence type="ECO:0000313" key="16">
    <source>
        <dbReference type="EMBL" id="SHH31031.1"/>
    </source>
</evidence>
<evidence type="ECO:0000256" key="4">
    <source>
        <dbReference type="ARBA" id="ARBA00022603"/>
    </source>
</evidence>
<evidence type="ECO:0000259" key="14">
    <source>
        <dbReference type="Pfam" id="PF01717"/>
    </source>
</evidence>
<dbReference type="Pfam" id="PF01717">
    <property type="entry name" value="Meth_synt_2"/>
    <property type="match status" value="1"/>
</dbReference>
<feature type="binding site" evidence="11">
    <location>
        <position position="19"/>
    </location>
    <ligand>
        <name>5-methyltetrahydropteroyltri-L-glutamate</name>
        <dbReference type="ChEBI" id="CHEBI:58207"/>
    </ligand>
</feature>
<feature type="binding site" evidence="10 11">
    <location>
        <position position="484"/>
    </location>
    <ligand>
        <name>L-methionine</name>
        <dbReference type="ChEBI" id="CHEBI:57844"/>
    </ligand>
</feature>
<dbReference type="InterPro" id="IPR038071">
    <property type="entry name" value="UROD/MetE-like_sf"/>
</dbReference>
<dbReference type="OrthoDB" id="244285at2"/>
<feature type="binding site" evidence="10">
    <location>
        <position position="641"/>
    </location>
    <ligand>
        <name>Zn(2+)</name>
        <dbReference type="ChEBI" id="CHEBI:29105"/>
        <note>catalytic</note>
    </ligand>
</feature>
<dbReference type="InterPro" id="IPR002629">
    <property type="entry name" value="Met_Synth_C/arc"/>
</dbReference>
<dbReference type="InterPro" id="IPR013215">
    <property type="entry name" value="Cbl-indep_Met_Synth_N"/>
</dbReference>
<dbReference type="CDD" id="cd03312">
    <property type="entry name" value="CIMS_N_terminal_like"/>
    <property type="match status" value="1"/>
</dbReference>
<dbReference type="InterPro" id="IPR006276">
    <property type="entry name" value="Cobalamin-indep_Met_synthase"/>
</dbReference>
<comment type="catalytic activity">
    <reaction evidence="10">
        <text>5-methyltetrahydropteroyltri-L-glutamate + L-homocysteine = tetrahydropteroyltri-L-glutamate + L-methionine</text>
        <dbReference type="Rhea" id="RHEA:21196"/>
        <dbReference type="ChEBI" id="CHEBI:57844"/>
        <dbReference type="ChEBI" id="CHEBI:58140"/>
        <dbReference type="ChEBI" id="CHEBI:58199"/>
        <dbReference type="ChEBI" id="CHEBI:58207"/>
        <dbReference type="EC" id="2.1.1.14"/>
    </reaction>
</comment>
<dbReference type="GO" id="GO:0009086">
    <property type="term" value="P:methionine biosynthetic process"/>
    <property type="evidence" value="ECO:0007669"/>
    <property type="project" value="UniProtKB-UniRule"/>
</dbReference>
<dbReference type="NCBIfam" id="NF003556">
    <property type="entry name" value="PRK05222.1"/>
    <property type="match status" value="1"/>
</dbReference>
<evidence type="ECO:0000256" key="13">
    <source>
        <dbReference type="PIRSR" id="PIRSR000382-3"/>
    </source>
</evidence>
<comment type="similarity">
    <text evidence="3 10">Belongs to the vitamin-B12 independent methionine synthase family.</text>
</comment>
<keyword evidence="4 10" id="KW-0489">Methyltransferase</keyword>
<dbReference type="SUPFAM" id="SSF51726">
    <property type="entry name" value="UROD/MetE-like"/>
    <property type="match status" value="2"/>
</dbReference>
<feature type="binding site" evidence="10">
    <location>
        <position position="111"/>
    </location>
    <ligand>
        <name>5-methyltetrahydropteroyltri-L-glutamate</name>
        <dbReference type="ChEBI" id="CHEBI:58207"/>
    </ligand>
</feature>
<feature type="binding site" evidence="10">
    <location>
        <position position="643"/>
    </location>
    <ligand>
        <name>Zn(2+)</name>
        <dbReference type="ChEBI" id="CHEBI:29105"/>
        <note>catalytic</note>
    </ligand>
</feature>
<feature type="binding site" evidence="12">
    <location>
        <position position="641"/>
    </location>
    <ligand>
        <name>Zn(2+)</name>
        <dbReference type="ChEBI" id="CHEBI:29105"/>
        <label>1</label>
        <note>catalytic</note>
    </ligand>
</feature>
<organism evidence="16 17">
    <name type="scientific">Hydrocarboniphaga daqingensis</name>
    <dbReference type="NCBI Taxonomy" id="490188"/>
    <lineage>
        <taxon>Bacteria</taxon>
        <taxon>Pseudomonadati</taxon>
        <taxon>Pseudomonadota</taxon>
        <taxon>Gammaproteobacteria</taxon>
        <taxon>Nevskiales</taxon>
        <taxon>Nevskiaceae</taxon>
        <taxon>Hydrocarboniphaga</taxon>
    </lineage>
</organism>
<protein>
    <recommendedName>
        <fullName evidence="10">5-methyltetrahydropteroyltriglutamate--homocysteine methyltransferase</fullName>
        <ecNumber evidence="10">2.1.1.14</ecNumber>
    </recommendedName>
    <alternativeName>
        <fullName evidence="10">Cobalamin-independent methionine synthase</fullName>
    </alternativeName>
    <alternativeName>
        <fullName evidence="10">Methionine synthase, vitamin-B12 independent isozyme</fullName>
    </alternativeName>
</protein>
<dbReference type="Proteomes" id="UP000199758">
    <property type="component" value="Unassembled WGS sequence"/>
</dbReference>
<feature type="binding site" evidence="10 11">
    <location>
        <position position="599"/>
    </location>
    <ligand>
        <name>L-homocysteine</name>
        <dbReference type="ChEBI" id="CHEBI:58199"/>
    </ligand>
</feature>
<proteinExistence type="inferred from homology"/>
<feature type="binding site" evidence="10">
    <location>
        <position position="726"/>
    </location>
    <ligand>
        <name>Zn(2+)</name>
        <dbReference type="ChEBI" id="CHEBI:29105"/>
        <note>catalytic</note>
    </ligand>
</feature>
<feature type="domain" description="Cobalamin-independent methionine synthase MetE C-terminal/archaeal" evidence="14">
    <location>
        <begin position="426"/>
        <end position="748"/>
    </location>
</feature>
<evidence type="ECO:0000259" key="15">
    <source>
        <dbReference type="Pfam" id="PF08267"/>
    </source>
</evidence>
<dbReference type="RefSeq" id="WP_072899334.1">
    <property type="nucleotide sequence ID" value="NZ_FQWZ01000008.1"/>
</dbReference>
<evidence type="ECO:0000256" key="2">
    <source>
        <dbReference type="ARBA" id="ARBA00004681"/>
    </source>
</evidence>
<evidence type="ECO:0000256" key="5">
    <source>
        <dbReference type="ARBA" id="ARBA00022605"/>
    </source>
</evidence>
<keyword evidence="7 10" id="KW-0479">Metal-binding</keyword>
<dbReference type="EC" id="2.1.1.14" evidence="10"/>
<keyword evidence="5 10" id="KW-0028">Amino-acid biosynthesis</keyword>
<evidence type="ECO:0000256" key="6">
    <source>
        <dbReference type="ARBA" id="ARBA00022679"/>
    </source>
</evidence>
<feature type="binding site" evidence="10 11">
    <location>
        <begin position="515"/>
        <end position="516"/>
    </location>
    <ligand>
        <name>5-methyltetrahydropteroyltri-L-glutamate</name>
        <dbReference type="ChEBI" id="CHEBI:58207"/>
    </ligand>
</feature>
<dbReference type="AlphaFoldDB" id="A0A1M5RXW4"/>
<gene>
    <name evidence="10" type="primary">metE</name>
    <name evidence="16" type="ORF">SAMN04488068_3263</name>
</gene>
<evidence type="ECO:0000256" key="12">
    <source>
        <dbReference type="PIRSR" id="PIRSR000382-2"/>
    </source>
</evidence>
<dbReference type="Pfam" id="PF08267">
    <property type="entry name" value="Meth_synt_1"/>
    <property type="match status" value="1"/>
</dbReference>
<comment type="cofactor">
    <cofactor evidence="12">
        <name>Zn(2+)</name>
        <dbReference type="ChEBI" id="CHEBI:29105"/>
    </cofactor>
    <text evidence="12">Binds 2 Zn(2+) ions per subunit.</text>
</comment>
<comment type="cofactor">
    <cofactor evidence="10">
        <name>Zn(2+)</name>
        <dbReference type="ChEBI" id="CHEBI:29105"/>
    </cofactor>
    <text evidence="10">Binds 1 zinc ion per subunit.</text>
</comment>
<evidence type="ECO:0000256" key="8">
    <source>
        <dbReference type="ARBA" id="ARBA00022833"/>
    </source>
</evidence>
<feature type="binding site" evidence="10 11">
    <location>
        <position position="561"/>
    </location>
    <ligand>
        <name>5-methyltetrahydropteroyltri-L-glutamate</name>
        <dbReference type="ChEBI" id="CHEBI:58207"/>
    </ligand>
</feature>
<dbReference type="PANTHER" id="PTHR30519">
    <property type="entry name" value="5-METHYLTETRAHYDROPTEROYLTRIGLUTAMATE--HOMOCYSTEINE METHYLTRANSFERASE"/>
    <property type="match status" value="1"/>
</dbReference>
<feature type="binding site" evidence="10">
    <location>
        <position position="665"/>
    </location>
    <ligand>
        <name>Zn(2+)</name>
        <dbReference type="ChEBI" id="CHEBI:29105"/>
        <note>catalytic</note>
    </ligand>
</feature>
<feature type="active site" description="Proton donor" evidence="10 13">
    <location>
        <position position="694"/>
    </location>
</feature>
<feature type="binding site" evidence="10 11">
    <location>
        <position position="599"/>
    </location>
    <ligand>
        <name>L-methionine</name>
        <dbReference type="ChEBI" id="CHEBI:57844"/>
    </ligand>
</feature>
<dbReference type="EMBL" id="FQWZ01000008">
    <property type="protein sequence ID" value="SHH31031.1"/>
    <property type="molecule type" value="Genomic_DNA"/>
</dbReference>
<dbReference type="Gene3D" id="3.20.20.210">
    <property type="match status" value="2"/>
</dbReference>
<keyword evidence="6 10" id="KW-0808">Transferase</keyword>
<feature type="binding site" evidence="10 11">
    <location>
        <begin position="431"/>
        <end position="433"/>
    </location>
    <ligand>
        <name>L-homocysteine</name>
        <dbReference type="ChEBI" id="CHEBI:58199"/>
    </ligand>
</feature>
<dbReference type="HAMAP" id="MF_00172">
    <property type="entry name" value="Meth_synth"/>
    <property type="match status" value="1"/>
</dbReference>